<protein>
    <submittedName>
        <fullName evidence="1">Uncharacterized protein</fullName>
    </submittedName>
</protein>
<dbReference type="Proteomes" id="UP000663829">
    <property type="component" value="Unassembled WGS sequence"/>
</dbReference>
<dbReference type="Proteomes" id="UP000681722">
    <property type="component" value="Unassembled WGS sequence"/>
</dbReference>
<gene>
    <name evidence="1" type="ORF">GPM918_LOCUS46024</name>
    <name evidence="2" type="ORF">SRO942_LOCUS49283</name>
</gene>
<evidence type="ECO:0000313" key="1">
    <source>
        <dbReference type="EMBL" id="CAF1662523.1"/>
    </source>
</evidence>
<sequence length="11" mass="1306">MRNKPAKYGIK</sequence>
<dbReference type="EMBL" id="CAJOBC010131268">
    <property type="protein sequence ID" value="CAF4613518.1"/>
    <property type="molecule type" value="Genomic_DNA"/>
</dbReference>
<feature type="non-terminal residue" evidence="1">
    <location>
        <position position="11"/>
    </location>
</feature>
<reference evidence="1" key="1">
    <citation type="submission" date="2021-02" db="EMBL/GenBank/DDBJ databases">
        <authorList>
            <person name="Nowell W R."/>
        </authorList>
    </citation>
    <scope>NUCLEOTIDE SEQUENCE</scope>
</reference>
<proteinExistence type="predicted"/>
<keyword evidence="3" id="KW-1185">Reference proteome</keyword>
<dbReference type="EMBL" id="CAJNOQ010056582">
    <property type="protein sequence ID" value="CAF1662523.1"/>
    <property type="molecule type" value="Genomic_DNA"/>
</dbReference>
<name>A0A816FJW4_9BILA</name>
<evidence type="ECO:0000313" key="3">
    <source>
        <dbReference type="Proteomes" id="UP000663829"/>
    </source>
</evidence>
<evidence type="ECO:0000313" key="2">
    <source>
        <dbReference type="EMBL" id="CAF4613518.1"/>
    </source>
</evidence>
<comment type="caution">
    <text evidence="1">The sequence shown here is derived from an EMBL/GenBank/DDBJ whole genome shotgun (WGS) entry which is preliminary data.</text>
</comment>
<organism evidence="1 3">
    <name type="scientific">Didymodactylos carnosus</name>
    <dbReference type="NCBI Taxonomy" id="1234261"/>
    <lineage>
        <taxon>Eukaryota</taxon>
        <taxon>Metazoa</taxon>
        <taxon>Spiralia</taxon>
        <taxon>Gnathifera</taxon>
        <taxon>Rotifera</taxon>
        <taxon>Eurotatoria</taxon>
        <taxon>Bdelloidea</taxon>
        <taxon>Philodinida</taxon>
        <taxon>Philodinidae</taxon>
        <taxon>Didymodactylos</taxon>
    </lineage>
</organism>
<accession>A0A816FJW4</accession>